<dbReference type="EMBL" id="SBHS01000004">
    <property type="protein sequence ID" value="TWU77017.1"/>
    <property type="molecule type" value="Genomic_DNA"/>
</dbReference>
<comment type="caution">
    <text evidence="2">The sequence shown here is derived from an EMBL/GenBank/DDBJ whole genome shotgun (WGS) entry which is preliminary data.</text>
</comment>
<protein>
    <submittedName>
        <fullName evidence="2">Uncharacterized protein</fullName>
    </submittedName>
</protein>
<evidence type="ECO:0000313" key="2">
    <source>
        <dbReference type="EMBL" id="TWU77017.1"/>
    </source>
</evidence>
<evidence type="ECO:0000313" key="3">
    <source>
        <dbReference type="Proteomes" id="UP000317257"/>
    </source>
</evidence>
<accession>A0A5C6GK33</accession>
<name>A0A5C6GK33_METRR</name>
<dbReference type="GO" id="GO:0016787">
    <property type="term" value="F:hydrolase activity"/>
    <property type="evidence" value="ECO:0007669"/>
    <property type="project" value="InterPro"/>
</dbReference>
<dbReference type="InterPro" id="IPR002933">
    <property type="entry name" value="Peptidase_M20"/>
</dbReference>
<gene>
    <name evidence="2" type="ORF">ED733_007637</name>
</gene>
<organism evidence="2 3">
    <name type="scientific">Metarhizium rileyi (strain RCEF 4871)</name>
    <name type="common">Nomuraea rileyi</name>
    <dbReference type="NCBI Taxonomy" id="1649241"/>
    <lineage>
        <taxon>Eukaryota</taxon>
        <taxon>Fungi</taxon>
        <taxon>Dikarya</taxon>
        <taxon>Ascomycota</taxon>
        <taxon>Pezizomycotina</taxon>
        <taxon>Sordariomycetes</taxon>
        <taxon>Hypocreomycetidae</taxon>
        <taxon>Hypocreales</taxon>
        <taxon>Clavicipitaceae</taxon>
        <taxon>Metarhizium</taxon>
    </lineage>
</organism>
<dbReference type="PANTHER" id="PTHR43808">
    <property type="entry name" value="ACETYLORNITHINE DEACETYLASE"/>
    <property type="match status" value="1"/>
</dbReference>
<dbReference type="AlphaFoldDB" id="A0A5C6GK33"/>
<dbReference type="Pfam" id="PF01546">
    <property type="entry name" value="Peptidase_M20"/>
    <property type="match status" value="1"/>
</dbReference>
<reference evidence="3" key="1">
    <citation type="submission" date="2018-12" db="EMBL/GenBank/DDBJ databases">
        <title>The complete genome of Metarhizium rileyi, a key fungal pathogen of Lepidoptera.</title>
        <authorList>
            <person name="Binneck E."/>
            <person name="Lastra C.C.L."/>
            <person name="Sosa-Gomez D.R."/>
        </authorList>
    </citation>
    <scope>NUCLEOTIDE SEQUENCE [LARGE SCALE GENOMIC DNA]</scope>
    <source>
        <strain evidence="3">Cep018-CH2</strain>
    </source>
</reference>
<dbReference type="Proteomes" id="UP000317257">
    <property type="component" value="Unassembled WGS sequence"/>
</dbReference>
<dbReference type="PANTHER" id="PTHR43808:SF25">
    <property type="entry name" value="PEPTIDASE M20 DIMERISATION DOMAIN-CONTAINING PROTEIN"/>
    <property type="match status" value="1"/>
</dbReference>
<comment type="similarity">
    <text evidence="1">Belongs to the peptidase M20A family.</text>
</comment>
<evidence type="ECO:0000256" key="1">
    <source>
        <dbReference type="ARBA" id="ARBA00006247"/>
    </source>
</evidence>
<dbReference type="SUPFAM" id="SSF53187">
    <property type="entry name" value="Zn-dependent exopeptidases"/>
    <property type="match status" value="1"/>
</dbReference>
<dbReference type="Gene3D" id="3.40.630.10">
    <property type="entry name" value="Zn peptidases"/>
    <property type="match status" value="1"/>
</dbReference>
<proteinExistence type="inferred from homology"/>
<sequence>MDDPVALTQALVRIDSSNPVLGSTPGPAETEIAHYIGSWLEHRNIETHRIEPMKGGETKERKLYRRGADDMKCGIAAVVFALAASQGQALRGDVIFTGVADEDIGTEHVLGTDWRADDSIVAESTA</sequence>
<dbReference type="InterPro" id="IPR050072">
    <property type="entry name" value="Peptidase_M20A"/>
</dbReference>